<dbReference type="GO" id="GO:0005737">
    <property type="term" value="C:cytoplasm"/>
    <property type="evidence" value="ECO:0007669"/>
    <property type="project" value="UniProtKB-SubCell"/>
</dbReference>
<dbReference type="EC" id="3.6.1.9" evidence="3"/>
<dbReference type="EMBL" id="CP063767">
    <property type="protein sequence ID" value="QOY59917.1"/>
    <property type="molecule type" value="Genomic_DNA"/>
</dbReference>
<protein>
    <recommendedName>
        <fullName evidence="3">dTTP/UTP pyrophosphatase</fullName>
        <shortName evidence="3">dTTPase/UTPase</shortName>
        <ecNumber evidence="3">3.6.1.9</ecNumber>
    </recommendedName>
    <alternativeName>
        <fullName evidence="3">Nucleoside triphosphate pyrophosphatase</fullName>
    </alternativeName>
    <alternativeName>
        <fullName evidence="3">Nucleotide pyrophosphatase</fullName>
        <shortName evidence="3">Nucleotide PPase</shortName>
    </alternativeName>
</protein>
<organism evidence="4 5">
    <name type="scientific">Thermophilibacter immobilis</name>
    <dbReference type="NCBI Taxonomy" id="2779519"/>
    <lineage>
        <taxon>Bacteria</taxon>
        <taxon>Bacillati</taxon>
        <taxon>Actinomycetota</taxon>
        <taxon>Coriobacteriia</taxon>
        <taxon>Coriobacteriales</taxon>
        <taxon>Atopobiaceae</taxon>
        <taxon>Thermophilibacter</taxon>
    </lineage>
</organism>
<feature type="site" description="Important for substrate specificity" evidence="3">
    <location>
        <position position="160"/>
    </location>
</feature>
<dbReference type="Gene3D" id="3.90.950.10">
    <property type="match status" value="1"/>
</dbReference>
<dbReference type="GO" id="GO:0047429">
    <property type="term" value="F:nucleoside triphosphate diphosphatase activity"/>
    <property type="evidence" value="ECO:0007669"/>
    <property type="project" value="UniProtKB-EC"/>
</dbReference>
<keyword evidence="3" id="KW-0963">Cytoplasm</keyword>
<dbReference type="KEGG" id="tio:INP52_05585"/>
<dbReference type="PANTHER" id="PTHR43213:SF5">
    <property type="entry name" value="BIFUNCTIONAL DTTP_UTP PYROPHOSPHATASE_METHYLTRANSFERASE PROTEIN-RELATED"/>
    <property type="match status" value="1"/>
</dbReference>
<gene>
    <name evidence="4" type="primary">maf</name>
    <name evidence="4" type="ORF">INP52_05585</name>
</gene>
<evidence type="ECO:0000313" key="4">
    <source>
        <dbReference type="EMBL" id="QOY59917.1"/>
    </source>
</evidence>
<dbReference type="AlphaFoldDB" id="A0A7S7M7M0"/>
<dbReference type="InterPro" id="IPR003697">
    <property type="entry name" value="Maf-like"/>
</dbReference>
<feature type="site" description="Important for substrate specificity" evidence="3">
    <location>
        <position position="9"/>
    </location>
</feature>
<dbReference type="Pfam" id="PF02545">
    <property type="entry name" value="Maf"/>
    <property type="match status" value="1"/>
</dbReference>
<accession>A0A7S7M7M0</accession>
<keyword evidence="3" id="KW-0546">Nucleotide metabolism</keyword>
<sequence>MILASQSPRRRDLLAAVGFELSVAPARIDEARHDGEAPVELVSRLAREKARACRSRLGEAPADGLLVAADTVVWTDEATVLGKPADAADARRMLRALSGRTHHVSTGVSALLLSPAAEQLDARSFVETTDVTFWPLEEAVIDAYVATGEPFDKAGSYAIQGAGRLLVQKVRGDYATVVGLPIARLVRELAGLTGRADLVAHALERGTHA</sequence>
<comment type="cofactor">
    <cofactor evidence="1 3">
        <name>a divalent metal cation</name>
        <dbReference type="ChEBI" id="CHEBI:60240"/>
    </cofactor>
</comment>
<comment type="caution">
    <text evidence="3">Lacks conserved residue(s) required for the propagation of feature annotation.</text>
</comment>
<reference evidence="4 5" key="1">
    <citation type="submission" date="2020-10" db="EMBL/GenBank/DDBJ databases">
        <title>Olsenella immobilis sp.nov., isolated from the mud in a fermentation cellar used for the production of Chinese strong-flavoured liquor.</title>
        <authorList>
            <person name="Lu L."/>
        </authorList>
    </citation>
    <scope>NUCLEOTIDE SEQUENCE [LARGE SCALE GENOMIC DNA]</scope>
    <source>
        <strain evidence="4 5">LZLJ-2</strain>
    </source>
</reference>
<evidence type="ECO:0000256" key="3">
    <source>
        <dbReference type="HAMAP-Rule" id="MF_00528"/>
    </source>
</evidence>
<feature type="active site" description="Proton acceptor" evidence="3">
    <location>
        <position position="70"/>
    </location>
</feature>
<keyword evidence="5" id="KW-1185">Reference proteome</keyword>
<comment type="catalytic activity">
    <reaction evidence="3">
        <text>dTTP + H2O = dTMP + diphosphate + H(+)</text>
        <dbReference type="Rhea" id="RHEA:28534"/>
        <dbReference type="ChEBI" id="CHEBI:15377"/>
        <dbReference type="ChEBI" id="CHEBI:15378"/>
        <dbReference type="ChEBI" id="CHEBI:33019"/>
        <dbReference type="ChEBI" id="CHEBI:37568"/>
        <dbReference type="ChEBI" id="CHEBI:63528"/>
        <dbReference type="EC" id="3.6.1.9"/>
    </reaction>
</comment>
<evidence type="ECO:0000256" key="1">
    <source>
        <dbReference type="ARBA" id="ARBA00001968"/>
    </source>
</evidence>
<dbReference type="CDD" id="cd00555">
    <property type="entry name" value="Maf"/>
    <property type="match status" value="1"/>
</dbReference>
<dbReference type="PIRSF" id="PIRSF006305">
    <property type="entry name" value="Maf"/>
    <property type="match status" value="1"/>
</dbReference>
<dbReference type="PANTHER" id="PTHR43213">
    <property type="entry name" value="BIFUNCTIONAL DTTP/UTP PYROPHOSPHATASE/METHYLTRANSFERASE PROTEIN-RELATED"/>
    <property type="match status" value="1"/>
</dbReference>
<dbReference type="Proteomes" id="UP000593735">
    <property type="component" value="Chromosome"/>
</dbReference>
<feature type="site" description="Important for substrate specificity" evidence="3">
    <location>
        <position position="71"/>
    </location>
</feature>
<comment type="function">
    <text evidence="3">Nucleoside triphosphate pyrophosphatase that hydrolyzes dTTP and UTP. May have a dual role in cell division arrest and in preventing the incorporation of modified nucleotides into cellular nucleic acids.</text>
</comment>
<evidence type="ECO:0000256" key="2">
    <source>
        <dbReference type="ARBA" id="ARBA00022801"/>
    </source>
</evidence>
<keyword evidence="2 3" id="KW-0378">Hydrolase</keyword>
<dbReference type="GO" id="GO:0009117">
    <property type="term" value="P:nucleotide metabolic process"/>
    <property type="evidence" value="ECO:0007669"/>
    <property type="project" value="UniProtKB-KW"/>
</dbReference>
<dbReference type="NCBIfam" id="TIGR00172">
    <property type="entry name" value="maf"/>
    <property type="match status" value="1"/>
</dbReference>
<evidence type="ECO:0000313" key="5">
    <source>
        <dbReference type="Proteomes" id="UP000593735"/>
    </source>
</evidence>
<comment type="similarity">
    <text evidence="3">Belongs to the Maf family. YhdE subfamily.</text>
</comment>
<dbReference type="SUPFAM" id="SSF52972">
    <property type="entry name" value="ITPase-like"/>
    <property type="match status" value="1"/>
</dbReference>
<dbReference type="RefSeq" id="WP_194369806.1">
    <property type="nucleotide sequence ID" value="NZ_CP063767.1"/>
</dbReference>
<comment type="subcellular location">
    <subcellularLocation>
        <location evidence="3">Cytoplasm</location>
    </subcellularLocation>
</comment>
<dbReference type="HAMAP" id="MF_00528">
    <property type="entry name" value="Maf"/>
    <property type="match status" value="1"/>
</dbReference>
<dbReference type="InterPro" id="IPR029001">
    <property type="entry name" value="ITPase-like_fam"/>
</dbReference>
<proteinExistence type="inferred from homology"/>
<name>A0A7S7M7M0_9ACTN</name>
<comment type="catalytic activity">
    <reaction evidence="3">
        <text>UTP + H2O = UMP + diphosphate + H(+)</text>
        <dbReference type="Rhea" id="RHEA:29395"/>
        <dbReference type="ChEBI" id="CHEBI:15377"/>
        <dbReference type="ChEBI" id="CHEBI:15378"/>
        <dbReference type="ChEBI" id="CHEBI:33019"/>
        <dbReference type="ChEBI" id="CHEBI:46398"/>
        <dbReference type="ChEBI" id="CHEBI:57865"/>
        <dbReference type="EC" id="3.6.1.9"/>
    </reaction>
</comment>